<dbReference type="OrthoDB" id="4200101at2"/>
<accession>A0A4R2JLK2</accession>
<reference evidence="1 2" key="1">
    <citation type="submission" date="2019-03" db="EMBL/GenBank/DDBJ databases">
        <title>Genomic Encyclopedia of Type Strains, Phase IV (KMG-IV): sequencing the most valuable type-strain genomes for metagenomic binning, comparative biology and taxonomic classification.</title>
        <authorList>
            <person name="Goeker M."/>
        </authorList>
    </citation>
    <scope>NUCLEOTIDE SEQUENCE [LARGE SCALE GENOMIC DNA]</scope>
    <source>
        <strain evidence="1 2">DSM 45934</strain>
    </source>
</reference>
<gene>
    <name evidence="1" type="ORF">EV192_10518</name>
</gene>
<protein>
    <submittedName>
        <fullName evidence="1">Uncharacterized protein</fullName>
    </submittedName>
</protein>
<evidence type="ECO:0000313" key="1">
    <source>
        <dbReference type="EMBL" id="TCO57956.1"/>
    </source>
</evidence>
<keyword evidence="2" id="KW-1185">Reference proteome</keyword>
<proteinExistence type="predicted"/>
<dbReference type="AlphaFoldDB" id="A0A4R2JLK2"/>
<name>A0A4R2JLK2_9PSEU</name>
<dbReference type="RefSeq" id="WP_132118354.1">
    <property type="nucleotide sequence ID" value="NZ_SLWS01000005.1"/>
</dbReference>
<organism evidence="1 2">
    <name type="scientific">Actinocrispum wychmicini</name>
    <dbReference type="NCBI Taxonomy" id="1213861"/>
    <lineage>
        <taxon>Bacteria</taxon>
        <taxon>Bacillati</taxon>
        <taxon>Actinomycetota</taxon>
        <taxon>Actinomycetes</taxon>
        <taxon>Pseudonocardiales</taxon>
        <taxon>Pseudonocardiaceae</taxon>
        <taxon>Actinocrispum</taxon>
    </lineage>
</organism>
<sequence>MVSTMCRELITRPETSITYKCFAFGLDPEAWAGAMRAINDRIPTTVDAADIWDFSARPGALICSTYQQPWEHCSANDPIRFVVAPAYSHRERLFAHQLVFTARKRRLPW</sequence>
<comment type="caution">
    <text evidence="1">The sequence shown here is derived from an EMBL/GenBank/DDBJ whole genome shotgun (WGS) entry which is preliminary data.</text>
</comment>
<evidence type="ECO:0000313" key="2">
    <source>
        <dbReference type="Proteomes" id="UP000295680"/>
    </source>
</evidence>
<dbReference type="Proteomes" id="UP000295680">
    <property type="component" value="Unassembled WGS sequence"/>
</dbReference>
<dbReference type="EMBL" id="SLWS01000005">
    <property type="protein sequence ID" value="TCO57956.1"/>
    <property type="molecule type" value="Genomic_DNA"/>
</dbReference>